<keyword evidence="1" id="KW-0808">Transferase</keyword>
<dbReference type="Gene3D" id="2.130.10.10">
    <property type="entry name" value="YVTN repeat-like/Quinoprotein amine dehydrogenase"/>
    <property type="match status" value="1"/>
</dbReference>
<evidence type="ECO:0000313" key="1">
    <source>
        <dbReference type="EMBL" id="KHN35595.1"/>
    </source>
</evidence>
<dbReference type="GO" id="GO:0016301">
    <property type="term" value="F:kinase activity"/>
    <property type="evidence" value="ECO:0007669"/>
    <property type="project" value="UniProtKB-KW"/>
</dbReference>
<accession>A0A0B2RR38</accession>
<organism evidence="1">
    <name type="scientific">Glycine soja</name>
    <name type="common">Wild soybean</name>
    <dbReference type="NCBI Taxonomy" id="3848"/>
    <lineage>
        <taxon>Eukaryota</taxon>
        <taxon>Viridiplantae</taxon>
        <taxon>Streptophyta</taxon>
        <taxon>Embryophyta</taxon>
        <taxon>Tracheophyta</taxon>
        <taxon>Spermatophyta</taxon>
        <taxon>Magnoliopsida</taxon>
        <taxon>eudicotyledons</taxon>
        <taxon>Gunneridae</taxon>
        <taxon>Pentapetalae</taxon>
        <taxon>rosids</taxon>
        <taxon>fabids</taxon>
        <taxon>Fabales</taxon>
        <taxon>Fabaceae</taxon>
        <taxon>Papilionoideae</taxon>
        <taxon>50 kb inversion clade</taxon>
        <taxon>NPAAA clade</taxon>
        <taxon>indigoferoid/millettioid clade</taxon>
        <taxon>Phaseoleae</taxon>
        <taxon>Glycine</taxon>
        <taxon>Glycine subgen. Soja</taxon>
    </lineage>
</organism>
<sequence>MHGLVVDCRSFCRPLGKEESLSLVKFNAAGDRFFVAALEKVSVYVTKTERFLLEFECSKRVLCAASSRNALLYTDGEDRNITAWNIKSGKVAYCVRKKITRVKGIVVTTDSDGDEPYLMAFGSSDGIIRFWDVRMAAREKPLVECNTNSRLTCLAGSYHKCNL</sequence>
<dbReference type="InterPro" id="IPR015943">
    <property type="entry name" value="WD40/YVTN_repeat-like_dom_sf"/>
</dbReference>
<dbReference type="Proteomes" id="UP000053555">
    <property type="component" value="Unassembled WGS sequence"/>
</dbReference>
<keyword evidence="1" id="KW-0418">Kinase</keyword>
<proteinExistence type="predicted"/>
<reference evidence="1" key="1">
    <citation type="submission" date="2014-07" db="EMBL/GenBank/DDBJ databases">
        <title>Identification of a novel salt tolerance gene in wild soybean by whole-genome sequencing.</title>
        <authorList>
            <person name="Lam H.-M."/>
            <person name="Qi X."/>
            <person name="Li M.-W."/>
            <person name="Liu X."/>
            <person name="Xie M."/>
            <person name="Ni M."/>
            <person name="Xu X."/>
        </authorList>
    </citation>
    <scope>NUCLEOTIDE SEQUENCE [LARGE SCALE GENOMIC DNA]</scope>
    <source>
        <tissue evidence="1">Root</tissue>
    </source>
</reference>
<dbReference type="PANTHER" id="PTHR44675:SF1">
    <property type="entry name" value="P21-ACTIVATED PROTEIN KINASE-INTERACTING PROTEIN 1"/>
    <property type="match status" value="1"/>
</dbReference>
<dbReference type="InterPro" id="IPR036322">
    <property type="entry name" value="WD40_repeat_dom_sf"/>
</dbReference>
<dbReference type="EMBL" id="KN648152">
    <property type="protein sequence ID" value="KHN35595.1"/>
    <property type="molecule type" value="Genomic_DNA"/>
</dbReference>
<dbReference type="SUPFAM" id="SSF50978">
    <property type="entry name" value="WD40 repeat-like"/>
    <property type="match status" value="1"/>
</dbReference>
<dbReference type="AlphaFoldDB" id="A0A0B2RR38"/>
<name>A0A0B2RR38_GLYSO</name>
<dbReference type="PANTHER" id="PTHR44675">
    <property type="entry name" value="PAK1 INTERACTING PROTEIN 1"/>
    <property type="match status" value="1"/>
</dbReference>
<protein>
    <submittedName>
        <fullName evidence="1">p21-activated protein kinase-interacting protein 1-like</fullName>
    </submittedName>
</protein>
<gene>
    <name evidence="1" type="ORF">glysoja_042210</name>
</gene>
<dbReference type="InterPro" id="IPR051959">
    <property type="entry name" value="PAK1-Kinase_Regulator"/>
</dbReference>